<accession>A0A9X3LH75</accession>
<protein>
    <submittedName>
        <fullName evidence="1">AraC family transcriptional regulator</fullName>
    </submittedName>
</protein>
<name>A0A9X3LH75_9BACL</name>
<reference evidence="1" key="1">
    <citation type="submission" date="2022-05" db="EMBL/GenBank/DDBJ databases">
        <authorList>
            <person name="Colautti A."/>
            <person name="Iacumin L."/>
        </authorList>
    </citation>
    <scope>NUCLEOTIDE SEQUENCE</scope>
    <source>
        <strain evidence="1">SK 55</strain>
    </source>
</reference>
<organism evidence="1 2">
    <name type="scientific">Paenisporosarcina quisquiliarum</name>
    <dbReference type="NCBI Taxonomy" id="365346"/>
    <lineage>
        <taxon>Bacteria</taxon>
        <taxon>Bacillati</taxon>
        <taxon>Bacillota</taxon>
        <taxon>Bacilli</taxon>
        <taxon>Bacillales</taxon>
        <taxon>Caryophanaceae</taxon>
        <taxon>Paenisporosarcina</taxon>
    </lineage>
</organism>
<evidence type="ECO:0000313" key="1">
    <source>
        <dbReference type="EMBL" id="MCZ8537937.1"/>
    </source>
</evidence>
<dbReference type="Proteomes" id="UP001152173">
    <property type="component" value="Unassembled WGS sequence"/>
</dbReference>
<dbReference type="AlphaFoldDB" id="A0A9X3LH75"/>
<dbReference type="SUPFAM" id="SSF55136">
    <property type="entry name" value="Probable bacterial effector-binding domain"/>
    <property type="match status" value="1"/>
</dbReference>
<dbReference type="EMBL" id="JAMKBJ010000010">
    <property type="protein sequence ID" value="MCZ8537937.1"/>
    <property type="molecule type" value="Genomic_DNA"/>
</dbReference>
<sequence length="148" mass="16974">MEFEKVNKTFKVVGMKNSGAFNNFGNEVPAFAQKLLNRSDEIQHHTGTEIALFEPKSDMNHLEGHYFVGLIVQDSIAEVPSGMEYIETTKDYVATRGKVTRVDELHQHLLQWAGEQGYKRDLESYIVETYHPIEGEDEEVMIYLPIHS</sequence>
<comment type="caution">
    <text evidence="1">The sequence shown here is derived from an EMBL/GenBank/DDBJ whole genome shotgun (WGS) entry which is preliminary data.</text>
</comment>
<keyword evidence="2" id="KW-1185">Reference proteome</keyword>
<dbReference type="RefSeq" id="WP_269927003.1">
    <property type="nucleotide sequence ID" value="NZ_JAMKBJ010000010.1"/>
</dbReference>
<dbReference type="InterPro" id="IPR011256">
    <property type="entry name" value="Reg_factor_effector_dom_sf"/>
</dbReference>
<proteinExistence type="predicted"/>
<evidence type="ECO:0000313" key="2">
    <source>
        <dbReference type="Proteomes" id="UP001152173"/>
    </source>
</evidence>
<gene>
    <name evidence="1" type="ORF">M9R32_12145</name>
</gene>